<sequence>MYPVSRNYRHIWDLPLCWVDGYYFQVTFANALLKAFALYCSKTSILLMFLQVFSAQRHVRILIYARMLATFLIYFPSIPLAAIFSAPRAGHDWGELLENGFTEKMTYWVIAQSALTTVLDIYILVLPLPILKKLHLPLGKRLQLVAVFATAIL</sequence>
<evidence type="ECO:0000256" key="1">
    <source>
        <dbReference type="ARBA" id="ARBA00004141"/>
    </source>
</evidence>
<comment type="similarity">
    <text evidence="5">Belongs to the SAT4 family.</text>
</comment>
<keyword evidence="9" id="KW-1185">Reference proteome</keyword>
<comment type="caution">
    <text evidence="8">The sequence shown here is derived from an EMBL/GenBank/DDBJ whole genome shotgun (WGS) entry which is preliminary data.</text>
</comment>
<comment type="subcellular location">
    <subcellularLocation>
        <location evidence="1">Membrane</location>
        <topology evidence="1">Multi-pass membrane protein</topology>
    </subcellularLocation>
</comment>
<evidence type="ECO:0000259" key="7">
    <source>
        <dbReference type="Pfam" id="PF20684"/>
    </source>
</evidence>
<feature type="transmembrane region" description="Helical" evidence="6">
    <location>
        <begin position="22"/>
        <end position="40"/>
    </location>
</feature>
<name>A0ABR1RC70_9PEZI</name>
<evidence type="ECO:0000256" key="6">
    <source>
        <dbReference type="SAM" id="Phobius"/>
    </source>
</evidence>
<keyword evidence="2 6" id="KW-0812">Transmembrane</keyword>
<reference evidence="8 9" key="1">
    <citation type="submission" date="2023-01" db="EMBL/GenBank/DDBJ databases">
        <title>Analysis of 21 Apiospora genomes using comparative genomics revels a genus with tremendous synthesis potential of carbohydrate active enzymes and secondary metabolites.</title>
        <authorList>
            <person name="Sorensen T."/>
        </authorList>
    </citation>
    <scope>NUCLEOTIDE SEQUENCE [LARGE SCALE GENOMIC DNA]</scope>
    <source>
        <strain evidence="8 9">CBS 20057</strain>
    </source>
</reference>
<organism evidence="8 9">
    <name type="scientific">Apiospora marii</name>
    <dbReference type="NCBI Taxonomy" id="335849"/>
    <lineage>
        <taxon>Eukaryota</taxon>
        <taxon>Fungi</taxon>
        <taxon>Dikarya</taxon>
        <taxon>Ascomycota</taxon>
        <taxon>Pezizomycotina</taxon>
        <taxon>Sordariomycetes</taxon>
        <taxon>Xylariomycetidae</taxon>
        <taxon>Amphisphaeriales</taxon>
        <taxon>Apiosporaceae</taxon>
        <taxon>Apiospora</taxon>
    </lineage>
</organism>
<dbReference type="InterPro" id="IPR052337">
    <property type="entry name" value="SAT4-like"/>
</dbReference>
<proteinExistence type="inferred from homology"/>
<evidence type="ECO:0000256" key="4">
    <source>
        <dbReference type="ARBA" id="ARBA00023136"/>
    </source>
</evidence>
<dbReference type="Pfam" id="PF20684">
    <property type="entry name" value="Fung_rhodopsin"/>
    <property type="match status" value="1"/>
</dbReference>
<keyword evidence="4 6" id="KW-0472">Membrane</keyword>
<protein>
    <recommendedName>
        <fullName evidence="7">Rhodopsin domain-containing protein</fullName>
    </recommendedName>
</protein>
<evidence type="ECO:0000256" key="3">
    <source>
        <dbReference type="ARBA" id="ARBA00022989"/>
    </source>
</evidence>
<evidence type="ECO:0000256" key="5">
    <source>
        <dbReference type="ARBA" id="ARBA00038359"/>
    </source>
</evidence>
<dbReference type="Proteomes" id="UP001396898">
    <property type="component" value="Unassembled WGS sequence"/>
</dbReference>
<evidence type="ECO:0000313" key="9">
    <source>
        <dbReference type="Proteomes" id="UP001396898"/>
    </source>
</evidence>
<dbReference type="PANTHER" id="PTHR33048">
    <property type="entry name" value="PTH11-LIKE INTEGRAL MEMBRANE PROTEIN (AFU_ORTHOLOGUE AFUA_5G11245)"/>
    <property type="match status" value="1"/>
</dbReference>
<gene>
    <name evidence="8" type="ORF">PG991_010764</name>
</gene>
<feature type="transmembrane region" description="Helical" evidence="6">
    <location>
        <begin position="61"/>
        <end position="85"/>
    </location>
</feature>
<feature type="domain" description="Rhodopsin" evidence="7">
    <location>
        <begin position="9"/>
        <end position="152"/>
    </location>
</feature>
<evidence type="ECO:0000313" key="8">
    <source>
        <dbReference type="EMBL" id="KAK8008213.1"/>
    </source>
</evidence>
<dbReference type="PANTHER" id="PTHR33048:SF47">
    <property type="entry name" value="INTEGRAL MEMBRANE PROTEIN-RELATED"/>
    <property type="match status" value="1"/>
</dbReference>
<evidence type="ECO:0000256" key="2">
    <source>
        <dbReference type="ARBA" id="ARBA00022692"/>
    </source>
</evidence>
<accession>A0ABR1RC70</accession>
<dbReference type="InterPro" id="IPR049326">
    <property type="entry name" value="Rhodopsin_dom_fungi"/>
</dbReference>
<keyword evidence="3 6" id="KW-1133">Transmembrane helix</keyword>
<feature type="transmembrane region" description="Helical" evidence="6">
    <location>
        <begin position="105"/>
        <end position="131"/>
    </location>
</feature>
<dbReference type="EMBL" id="JAQQWI010000016">
    <property type="protein sequence ID" value="KAK8008213.1"/>
    <property type="molecule type" value="Genomic_DNA"/>
</dbReference>